<dbReference type="GO" id="GO:0003677">
    <property type="term" value="F:DNA binding"/>
    <property type="evidence" value="ECO:0007669"/>
    <property type="project" value="UniProtKB-KW"/>
</dbReference>
<keyword evidence="3" id="KW-0238">DNA-binding</keyword>
<sequence>SCIGLMLPAGLMQQSDVLYSLQAEEADDLTDTQARLWSLLKRRGSLRGAQIDHALRRVNWRASVRSLVRRGLVTTQSVLPPPKVRPKLVRTAQLACPPEAAQESLPDLGRHGTKTLVRREAMLRFLIREPGPVDVTWVYAESGGNLADLRYLNERGLVLLGESEIWRDPLGQIEVLPDEAPALTKDQRSVWLEVQSILRESQSGGGAQPVLIHGVTGSGKTEIYLTAVQEVLRMGKQAIILVPEISLTPQTVHRFVSRFPGRVGLIHSG</sequence>
<evidence type="ECO:0000313" key="5">
    <source>
        <dbReference type="EMBL" id="GAH45330.1"/>
    </source>
</evidence>
<dbReference type="GO" id="GO:0005524">
    <property type="term" value="F:ATP binding"/>
    <property type="evidence" value="ECO:0007669"/>
    <property type="project" value="UniProtKB-KW"/>
</dbReference>
<dbReference type="Pfam" id="PF00270">
    <property type="entry name" value="DEAD"/>
    <property type="match status" value="1"/>
</dbReference>
<dbReference type="SUPFAM" id="SSF52540">
    <property type="entry name" value="P-loop containing nucleoside triphosphate hydrolases"/>
    <property type="match status" value="1"/>
</dbReference>
<organism evidence="5">
    <name type="scientific">marine sediment metagenome</name>
    <dbReference type="NCBI Taxonomy" id="412755"/>
    <lineage>
        <taxon>unclassified sequences</taxon>
        <taxon>metagenomes</taxon>
        <taxon>ecological metagenomes</taxon>
    </lineage>
</organism>
<feature type="non-terminal residue" evidence="5">
    <location>
        <position position="1"/>
    </location>
</feature>
<dbReference type="GO" id="GO:0043138">
    <property type="term" value="F:3'-5' DNA helicase activity"/>
    <property type="evidence" value="ECO:0007669"/>
    <property type="project" value="TreeGrafter"/>
</dbReference>
<dbReference type="GO" id="GO:0006310">
    <property type="term" value="P:DNA recombination"/>
    <property type="evidence" value="ECO:0007669"/>
    <property type="project" value="TreeGrafter"/>
</dbReference>
<dbReference type="InterPro" id="IPR027417">
    <property type="entry name" value="P-loop_NTPase"/>
</dbReference>
<feature type="domain" description="DEAD/DEAH-box helicase" evidence="4">
    <location>
        <begin position="208"/>
        <end position="261"/>
    </location>
</feature>
<evidence type="ECO:0000256" key="2">
    <source>
        <dbReference type="ARBA" id="ARBA00022840"/>
    </source>
</evidence>
<name>X1GKE9_9ZZZZ</name>
<dbReference type="Gene3D" id="3.40.50.300">
    <property type="entry name" value="P-loop containing nucleotide triphosphate hydrolases"/>
    <property type="match status" value="1"/>
</dbReference>
<dbReference type="PANTHER" id="PTHR30580:SF0">
    <property type="entry name" value="PRIMOSOMAL PROTEIN N"/>
    <property type="match status" value="1"/>
</dbReference>
<comment type="caution">
    <text evidence="5">The sequence shown here is derived from an EMBL/GenBank/DDBJ whole genome shotgun (WGS) entry which is preliminary data.</text>
</comment>
<evidence type="ECO:0000256" key="3">
    <source>
        <dbReference type="ARBA" id="ARBA00023125"/>
    </source>
</evidence>
<dbReference type="AlphaFoldDB" id="X1GKE9"/>
<dbReference type="InterPro" id="IPR011545">
    <property type="entry name" value="DEAD/DEAH_box_helicase_dom"/>
</dbReference>
<dbReference type="EMBL" id="BARU01011491">
    <property type="protein sequence ID" value="GAH45330.1"/>
    <property type="molecule type" value="Genomic_DNA"/>
</dbReference>
<evidence type="ECO:0000256" key="1">
    <source>
        <dbReference type="ARBA" id="ARBA00022741"/>
    </source>
</evidence>
<keyword evidence="1" id="KW-0547">Nucleotide-binding</keyword>
<evidence type="ECO:0000259" key="4">
    <source>
        <dbReference type="Pfam" id="PF00270"/>
    </source>
</evidence>
<dbReference type="PANTHER" id="PTHR30580">
    <property type="entry name" value="PRIMOSOMAL PROTEIN N"/>
    <property type="match status" value="1"/>
</dbReference>
<feature type="non-terminal residue" evidence="5">
    <location>
        <position position="269"/>
    </location>
</feature>
<accession>X1GKE9</accession>
<dbReference type="GO" id="GO:0006302">
    <property type="term" value="P:double-strand break repair"/>
    <property type="evidence" value="ECO:0007669"/>
    <property type="project" value="TreeGrafter"/>
</dbReference>
<protein>
    <recommendedName>
        <fullName evidence="4">DEAD/DEAH-box helicase domain-containing protein</fullName>
    </recommendedName>
</protein>
<proteinExistence type="predicted"/>
<gene>
    <name evidence="5" type="ORF">S03H2_21558</name>
</gene>
<reference evidence="5" key="1">
    <citation type="journal article" date="2014" name="Front. Microbiol.">
        <title>High frequency of phylogenetically diverse reductive dehalogenase-homologous genes in deep subseafloor sedimentary metagenomes.</title>
        <authorList>
            <person name="Kawai M."/>
            <person name="Futagami T."/>
            <person name="Toyoda A."/>
            <person name="Takaki Y."/>
            <person name="Nishi S."/>
            <person name="Hori S."/>
            <person name="Arai W."/>
            <person name="Tsubouchi T."/>
            <person name="Morono Y."/>
            <person name="Uchiyama I."/>
            <person name="Ito T."/>
            <person name="Fujiyama A."/>
            <person name="Inagaki F."/>
            <person name="Takami H."/>
        </authorList>
    </citation>
    <scope>NUCLEOTIDE SEQUENCE</scope>
    <source>
        <strain evidence="5">Expedition CK06-06</strain>
    </source>
</reference>
<dbReference type="GO" id="GO:0006270">
    <property type="term" value="P:DNA replication initiation"/>
    <property type="evidence" value="ECO:0007669"/>
    <property type="project" value="TreeGrafter"/>
</dbReference>
<keyword evidence="2" id="KW-0067">ATP-binding</keyword>